<proteinExistence type="predicted"/>
<sequence>MAAIGVNDSEATADLVRQLKAQQLNKPMAGFCLWRQINPRAAVALSNLQSWFDASDIGDIGKNAWKSRHCFLLLPNNSFSSSIWRRVICRTSISSSRRLCAWGRSLAIRVRSCSRFS</sequence>
<dbReference type="Proteomes" id="UP000386575">
    <property type="component" value="Unassembled WGS sequence"/>
</dbReference>
<evidence type="ECO:0000313" key="1">
    <source>
        <dbReference type="EMBL" id="KAB1087331.1"/>
    </source>
</evidence>
<dbReference type="AlphaFoldDB" id="A0A6A1TR72"/>
<gene>
    <name evidence="1" type="ORF">F4V91_13410</name>
</gene>
<protein>
    <submittedName>
        <fullName evidence="1">Uncharacterized protein</fullName>
    </submittedName>
</protein>
<dbReference type="RefSeq" id="WP_151043192.1">
    <property type="nucleotide sequence ID" value="NZ_VZUL01000002.1"/>
</dbReference>
<dbReference type="EMBL" id="VZUL01000002">
    <property type="protein sequence ID" value="KAB1087331.1"/>
    <property type="molecule type" value="Genomic_DNA"/>
</dbReference>
<evidence type="ECO:0000313" key="2">
    <source>
        <dbReference type="Proteomes" id="UP000386575"/>
    </source>
</evidence>
<reference evidence="1 2" key="1">
    <citation type="submission" date="2019-09" db="EMBL/GenBank/DDBJ databases">
        <title>Genome sequencing of Ng87 strain.</title>
        <authorList>
            <person name="Karasev E.S."/>
            <person name="Andronov E."/>
        </authorList>
    </citation>
    <scope>NUCLEOTIDE SEQUENCE [LARGE SCALE GENOMIC DNA]</scope>
    <source>
        <strain evidence="1 2">Ng87</strain>
    </source>
</reference>
<accession>A0A6A1TR72</accession>
<comment type="caution">
    <text evidence="1">The sequence shown here is derived from an EMBL/GenBank/DDBJ whole genome shotgun (WGS) entry which is preliminary data.</text>
</comment>
<organism evidence="1 2">
    <name type="scientific">Neorhizobium galegae</name>
    <name type="common">Rhizobium galegae</name>
    <dbReference type="NCBI Taxonomy" id="399"/>
    <lineage>
        <taxon>Bacteria</taxon>
        <taxon>Pseudomonadati</taxon>
        <taxon>Pseudomonadota</taxon>
        <taxon>Alphaproteobacteria</taxon>
        <taxon>Hyphomicrobiales</taxon>
        <taxon>Rhizobiaceae</taxon>
        <taxon>Rhizobium/Agrobacterium group</taxon>
        <taxon>Neorhizobium</taxon>
    </lineage>
</organism>
<name>A0A6A1TR72_NEOGA</name>